<reference evidence="2 3" key="1">
    <citation type="journal article" date="2018" name="Front. Microbiol.">
        <title>Prospects for Fungal Bioremediation of Acidic Radioactive Waste Sites: Characterization and Genome Sequence of Rhodotorula taiwanensis MD1149.</title>
        <authorList>
            <person name="Tkavc R."/>
            <person name="Matrosova V.Y."/>
            <person name="Grichenko O.E."/>
            <person name="Gostincar C."/>
            <person name="Volpe R.P."/>
            <person name="Klimenkova P."/>
            <person name="Gaidamakova E.K."/>
            <person name="Zhou C.E."/>
            <person name="Stewart B.J."/>
            <person name="Lyman M.G."/>
            <person name="Malfatti S.A."/>
            <person name="Rubinfeld B."/>
            <person name="Courtot M."/>
            <person name="Singh J."/>
            <person name="Dalgard C.L."/>
            <person name="Hamilton T."/>
            <person name="Frey K.G."/>
            <person name="Gunde-Cimerman N."/>
            <person name="Dugan L."/>
            <person name="Daly M.J."/>
        </authorList>
    </citation>
    <scope>NUCLEOTIDE SEQUENCE [LARGE SCALE GENOMIC DNA]</scope>
    <source>
        <strain evidence="2 3">MD1149</strain>
    </source>
</reference>
<dbReference type="OrthoDB" id="5592486at2759"/>
<protein>
    <submittedName>
        <fullName evidence="2">A/B superfamily hydrolase</fullName>
    </submittedName>
</protein>
<feature type="region of interest" description="Disordered" evidence="1">
    <location>
        <begin position="266"/>
        <end position="290"/>
    </location>
</feature>
<evidence type="ECO:0000256" key="1">
    <source>
        <dbReference type="SAM" id="MobiDB-lite"/>
    </source>
</evidence>
<keyword evidence="3" id="KW-1185">Reference proteome</keyword>
<keyword evidence="2" id="KW-0378">Hydrolase</keyword>
<dbReference type="Gene3D" id="3.40.50.1820">
    <property type="entry name" value="alpha/beta hydrolase"/>
    <property type="match status" value="1"/>
</dbReference>
<feature type="compositionally biased region" description="Low complexity" evidence="1">
    <location>
        <begin position="432"/>
        <end position="457"/>
    </location>
</feature>
<dbReference type="GO" id="GO:0016787">
    <property type="term" value="F:hydrolase activity"/>
    <property type="evidence" value="ECO:0007669"/>
    <property type="project" value="UniProtKB-KW"/>
</dbReference>
<dbReference type="STRING" id="741276.A0A2S5BAF9"/>
<feature type="compositionally biased region" description="Polar residues" evidence="1">
    <location>
        <begin position="397"/>
        <end position="408"/>
    </location>
</feature>
<evidence type="ECO:0000313" key="2">
    <source>
        <dbReference type="EMBL" id="POY73760.1"/>
    </source>
</evidence>
<feature type="compositionally biased region" description="Polar residues" evidence="1">
    <location>
        <begin position="132"/>
        <end position="148"/>
    </location>
</feature>
<sequence>MGGRPPWFTVLSPRAQSYEGVKLARLRRLRLPVGPRPVLPRGRMTPDSKSTLSTSTRSRDTEPRETSGEPPSSFATASTSLQKPPVALLSSATPHLSPSSSSPLLLESLSRSSLPAASSTESHAKWVDWSKPTASTTFPASPDLTQLAGTPVPQATRHDKAPAPAHTTGAGADASERPKPSFRRRSASVGSLQALIDRDRDRSGMAGLGQAATHRRKSSEYARRAAGTSREPRTPSSSSTGVKTPNIGEGDVAQLSWGRWWPFAIVEPGDKSSRPPPPPPAKDAETAANRDFLALFAGTQAVEEARRHQAERAEQDRLEAELLDASLEELDLSAGSLALEADEVTSDRSSPRKRDKSLPLPPPPDADSSPTRSNTSSYLPSMPSLPSLPNLFSSPSTAKSNPSDTNAASEKGATGPSLLSSFAPSNPFASSASRSSSSFFPSIGSSRSPPRSNGARPFSSTATNKKDQDDSPDTKASEAKKMVDGDDRETIQQEQQVDLDTFSLLKDKYRTPKLPIVFCHGLFGFDYIGPAAVKPLRFSYWIGVEEALQAMGVEVMIGRVPASASIEERAKVLCQMIGEKFPGQDVNLVGHSMGGLDGRFLISRLKPTNFRVRSLTTISTPHRGSSFADYLLEDIVGVERVPALLGAMSALGVPGGGKAFDDLTTTKMARFNEETPDDPNVRYFSYGAYFEPSWSNAFRIPWGVVYEREGANDGLVSVDSAKWGDYRATLENVNHLDLVGWIGKFRYSFAAWSGNDIKFRPVSFYCAVAEQLADEGL</sequence>
<feature type="region of interest" description="Disordered" evidence="1">
    <location>
        <begin position="336"/>
        <end position="420"/>
    </location>
</feature>
<proteinExistence type="predicted"/>
<feature type="compositionally biased region" description="Low complexity" evidence="1">
    <location>
        <begin position="39"/>
        <end position="56"/>
    </location>
</feature>
<feature type="compositionally biased region" description="Low complexity" evidence="1">
    <location>
        <begin position="366"/>
        <end position="396"/>
    </location>
</feature>
<dbReference type="AlphaFoldDB" id="A0A2S5BAF9"/>
<feature type="compositionally biased region" description="Low complexity" evidence="1">
    <location>
        <begin position="162"/>
        <end position="173"/>
    </location>
</feature>
<feature type="compositionally biased region" description="Low complexity" evidence="1">
    <location>
        <begin position="87"/>
        <end position="121"/>
    </location>
</feature>
<feature type="compositionally biased region" description="Basic and acidic residues" evidence="1">
    <location>
        <begin position="57"/>
        <end position="67"/>
    </location>
</feature>
<feature type="compositionally biased region" description="Polar residues" evidence="1">
    <location>
        <begin position="69"/>
        <end position="82"/>
    </location>
</feature>
<dbReference type="SUPFAM" id="SSF53474">
    <property type="entry name" value="alpha/beta-Hydrolases"/>
    <property type="match status" value="1"/>
</dbReference>
<comment type="caution">
    <text evidence="2">The sequence shown here is derived from an EMBL/GenBank/DDBJ whole genome shotgun (WGS) entry which is preliminary data.</text>
</comment>
<feature type="region of interest" description="Disordered" evidence="1">
    <location>
        <begin position="432"/>
        <end position="494"/>
    </location>
</feature>
<feature type="compositionally biased region" description="Basic and acidic residues" evidence="1">
    <location>
        <begin position="464"/>
        <end position="491"/>
    </location>
</feature>
<evidence type="ECO:0000313" key="3">
    <source>
        <dbReference type="Proteomes" id="UP000237144"/>
    </source>
</evidence>
<dbReference type="PANTHER" id="PTHR11440">
    <property type="entry name" value="LECITHIN-CHOLESTEROL ACYLTRANSFERASE-RELATED"/>
    <property type="match status" value="1"/>
</dbReference>
<gene>
    <name evidence="2" type="ORF">BMF94_3298</name>
</gene>
<accession>A0A2S5BAF9</accession>
<name>A0A2S5BAF9_9BASI</name>
<dbReference type="Proteomes" id="UP000237144">
    <property type="component" value="Unassembled WGS sequence"/>
</dbReference>
<organism evidence="2 3">
    <name type="scientific">Rhodotorula taiwanensis</name>
    <dbReference type="NCBI Taxonomy" id="741276"/>
    <lineage>
        <taxon>Eukaryota</taxon>
        <taxon>Fungi</taxon>
        <taxon>Dikarya</taxon>
        <taxon>Basidiomycota</taxon>
        <taxon>Pucciniomycotina</taxon>
        <taxon>Microbotryomycetes</taxon>
        <taxon>Sporidiobolales</taxon>
        <taxon>Sporidiobolaceae</taxon>
        <taxon>Rhodotorula</taxon>
    </lineage>
</organism>
<dbReference type="InterPro" id="IPR029058">
    <property type="entry name" value="AB_hydrolase_fold"/>
</dbReference>
<feature type="region of interest" description="Disordered" evidence="1">
    <location>
        <begin position="30"/>
        <end position="253"/>
    </location>
</feature>
<dbReference type="EMBL" id="PJQD01000035">
    <property type="protein sequence ID" value="POY73760.1"/>
    <property type="molecule type" value="Genomic_DNA"/>
</dbReference>